<dbReference type="EMBL" id="JBFCZG010000010">
    <property type="protein sequence ID" value="KAL3417568.1"/>
    <property type="molecule type" value="Genomic_DNA"/>
</dbReference>
<evidence type="ECO:0000313" key="4">
    <source>
        <dbReference type="EMBL" id="KAL3417568.1"/>
    </source>
</evidence>
<keyword evidence="5" id="KW-1185">Reference proteome</keyword>
<gene>
    <name evidence="4" type="ORF">PVAG01_10578</name>
</gene>
<feature type="compositionally biased region" description="Acidic residues" evidence="2">
    <location>
        <begin position="11"/>
        <end position="36"/>
    </location>
</feature>
<comment type="subunit">
    <text evidence="1">Component of the NuA4 histone acetyltransferase complex.</text>
</comment>
<evidence type="ECO:0000313" key="5">
    <source>
        <dbReference type="Proteomes" id="UP001629113"/>
    </source>
</evidence>
<evidence type="ECO:0000259" key="3">
    <source>
        <dbReference type="PROSITE" id="PS50013"/>
    </source>
</evidence>
<dbReference type="PROSITE" id="PS50013">
    <property type="entry name" value="CHROMO_2"/>
    <property type="match status" value="1"/>
</dbReference>
<evidence type="ECO:0000256" key="1">
    <source>
        <dbReference type="ARBA" id="ARBA00011353"/>
    </source>
</evidence>
<dbReference type="InterPro" id="IPR016197">
    <property type="entry name" value="Chromo-like_dom_sf"/>
</dbReference>
<dbReference type="InterPro" id="IPR023780">
    <property type="entry name" value="Chromo_domain"/>
</dbReference>
<accession>A0ABR4P2N2</accession>
<dbReference type="InterPro" id="IPR000953">
    <property type="entry name" value="Chromo/chromo_shadow_dom"/>
</dbReference>
<reference evidence="4 5" key="1">
    <citation type="submission" date="2024-06" db="EMBL/GenBank/DDBJ databases">
        <title>Complete genome of Phlyctema vagabunda strain 19-DSS-EL-015.</title>
        <authorList>
            <person name="Fiorenzani C."/>
        </authorList>
    </citation>
    <scope>NUCLEOTIDE SEQUENCE [LARGE SCALE GENOMIC DNA]</scope>
    <source>
        <strain evidence="4 5">19-DSS-EL-015</strain>
    </source>
</reference>
<dbReference type="Proteomes" id="UP001629113">
    <property type="component" value="Unassembled WGS sequence"/>
</dbReference>
<organism evidence="4 5">
    <name type="scientific">Phlyctema vagabunda</name>
    <dbReference type="NCBI Taxonomy" id="108571"/>
    <lineage>
        <taxon>Eukaryota</taxon>
        <taxon>Fungi</taxon>
        <taxon>Dikarya</taxon>
        <taxon>Ascomycota</taxon>
        <taxon>Pezizomycotina</taxon>
        <taxon>Leotiomycetes</taxon>
        <taxon>Helotiales</taxon>
        <taxon>Dermateaceae</taxon>
        <taxon>Phlyctema</taxon>
    </lineage>
</organism>
<dbReference type="Pfam" id="PF00385">
    <property type="entry name" value="Chromo"/>
    <property type="match status" value="1"/>
</dbReference>
<dbReference type="SUPFAM" id="SSF54160">
    <property type="entry name" value="Chromo domain-like"/>
    <property type="match status" value="1"/>
</dbReference>
<name>A0ABR4P2N2_9HELO</name>
<sequence length="142" mass="16609">MNGTVGHDGQDWLDEVDDLDYDQDNESLASLEDDEHEQEHPPEAVIAELTGKNGIIWYLIKWQDCPFLRSSWEGSSIFSESPGLLDQWEEEKRRQAEGKSKPFDIAAFNQAVFHVERAERQRRMLRRLKRRIKNILDVVQIT</sequence>
<proteinExistence type="predicted"/>
<feature type="region of interest" description="Disordered" evidence="2">
    <location>
        <begin position="1"/>
        <end position="41"/>
    </location>
</feature>
<feature type="domain" description="Chromo" evidence="3">
    <location>
        <begin position="40"/>
        <end position="100"/>
    </location>
</feature>
<evidence type="ECO:0000256" key="2">
    <source>
        <dbReference type="SAM" id="MobiDB-lite"/>
    </source>
</evidence>
<protein>
    <submittedName>
        <fullName evidence="4">Chromo domain-containing protein</fullName>
    </submittedName>
</protein>
<comment type="caution">
    <text evidence="4">The sequence shown here is derived from an EMBL/GenBank/DDBJ whole genome shotgun (WGS) entry which is preliminary data.</text>
</comment>
<dbReference type="Gene3D" id="2.40.50.40">
    <property type="match status" value="1"/>
</dbReference>